<name>A0A6P2D3T4_9BACT</name>
<dbReference type="EMBL" id="LR593886">
    <property type="protein sequence ID" value="VTR95971.1"/>
    <property type="molecule type" value="Genomic_DNA"/>
</dbReference>
<dbReference type="RefSeq" id="WP_162670318.1">
    <property type="nucleotide sequence ID" value="NZ_LR593886.1"/>
</dbReference>
<evidence type="ECO:0000256" key="2">
    <source>
        <dbReference type="SAM" id="SignalP"/>
    </source>
</evidence>
<evidence type="ECO:0000256" key="1">
    <source>
        <dbReference type="SAM" id="MobiDB-lite"/>
    </source>
</evidence>
<feature type="compositionally biased region" description="Polar residues" evidence="1">
    <location>
        <begin position="50"/>
        <end position="59"/>
    </location>
</feature>
<dbReference type="KEGG" id="gms:SOIL9_17430"/>
<evidence type="ECO:0008006" key="5">
    <source>
        <dbReference type="Google" id="ProtNLM"/>
    </source>
</evidence>
<evidence type="ECO:0000313" key="4">
    <source>
        <dbReference type="Proteomes" id="UP000464178"/>
    </source>
</evidence>
<dbReference type="PROSITE" id="PS51257">
    <property type="entry name" value="PROKAR_LIPOPROTEIN"/>
    <property type="match status" value="1"/>
</dbReference>
<feature type="region of interest" description="Disordered" evidence="1">
    <location>
        <begin position="32"/>
        <end position="75"/>
    </location>
</feature>
<organism evidence="3 4">
    <name type="scientific">Gemmata massiliana</name>
    <dbReference type="NCBI Taxonomy" id="1210884"/>
    <lineage>
        <taxon>Bacteria</taxon>
        <taxon>Pseudomonadati</taxon>
        <taxon>Planctomycetota</taxon>
        <taxon>Planctomycetia</taxon>
        <taxon>Gemmatales</taxon>
        <taxon>Gemmataceae</taxon>
        <taxon>Gemmata</taxon>
    </lineage>
</organism>
<keyword evidence="2" id="KW-0732">Signal</keyword>
<feature type="chain" id="PRO_5026836841" description="Secreted protein" evidence="2">
    <location>
        <begin position="19"/>
        <end position="75"/>
    </location>
</feature>
<evidence type="ECO:0000313" key="3">
    <source>
        <dbReference type="EMBL" id="VTR95971.1"/>
    </source>
</evidence>
<gene>
    <name evidence="3" type="ORF">SOIL9_17430</name>
</gene>
<dbReference type="AlphaFoldDB" id="A0A6P2D3T4"/>
<accession>A0A6P2D3T4</accession>
<feature type="signal peptide" evidence="2">
    <location>
        <begin position="1"/>
        <end position="18"/>
    </location>
</feature>
<protein>
    <recommendedName>
        <fullName evidence="5">Secreted protein</fullName>
    </recommendedName>
</protein>
<dbReference type="Proteomes" id="UP000464178">
    <property type="component" value="Chromosome"/>
</dbReference>
<sequence length="75" mass="8274">MRKMMLVGAAVFITAAVGCGSKPAPVAVTPEMEAEQKEMDKRVRNEETLQQKNQKQTGKPSAEDEEAARAKKQRN</sequence>
<keyword evidence="4" id="KW-1185">Reference proteome</keyword>
<feature type="compositionally biased region" description="Basic and acidic residues" evidence="1">
    <location>
        <begin position="34"/>
        <end position="49"/>
    </location>
</feature>
<reference evidence="3 4" key="1">
    <citation type="submission" date="2019-05" db="EMBL/GenBank/DDBJ databases">
        <authorList>
            <consortium name="Science for Life Laboratories"/>
        </authorList>
    </citation>
    <scope>NUCLEOTIDE SEQUENCE [LARGE SCALE GENOMIC DNA]</scope>
    <source>
        <strain evidence="3">Soil9</strain>
    </source>
</reference>
<proteinExistence type="predicted"/>